<dbReference type="Proteomes" id="UP001305647">
    <property type="component" value="Unassembled WGS sequence"/>
</dbReference>
<evidence type="ECO:0000313" key="1">
    <source>
        <dbReference type="EMBL" id="KAK4101268.1"/>
    </source>
</evidence>
<protein>
    <submittedName>
        <fullName evidence="1">Uncharacterized protein</fullName>
    </submittedName>
</protein>
<evidence type="ECO:0000313" key="2">
    <source>
        <dbReference type="Proteomes" id="UP001305647"/>
    </source>
</evidence>
<dbReference type="AlphaFoldDB" id="A0AAN6Q0J1"/>
<proteinExistence type="predicted"/>
<gene>
    <name evidence="1" type="ORF">N658DRAFT_559096</name>
</gene>
<reference evidence="1" key="1">
    <citation type="journal article" date="2023" name="Mol. Phylogenet. Evol.">
        <title>Genome-scale phylogeny and comparative genomics of the fungal order Sordariales.</title>
        <authorList>
            <person name="Hensen N."/>
            <person name="Bonometti L."/>
            <person name="Westerberg I."/>
            <person name="Brannstrom I.O."/>
            <person name="Guillou S."/>
            <person name="Cros-Aarteil S."/>
            <person name="Calhoun S."/>
            <person name="Haridas S."/>
            <person name="Kuo A."/>
            <person name="Mondo S."/>
            <person name="Pangilinan J."/>
            <person name="Riley R."/>
            <person name="LaButti K."/>
            <person name="Andreopoulos B."/>
            <person name="Lipzen A."/>
            <person name="Chen C."/>
            <person name="Yan M."/>
            <person name="Daum C."/>
            <person name="Ng V."/>
            <person name="Clum A."/>
            <person name="Steindorff A."/>
            <person name="Ohm R.A."/>
            <person name="Martin F."/>
            <person name="Silar P."/>
            <person name="Natvig D.O."/>
            <person name="Lalanne C."/>
            <person name="Gautier V."/>
            <person name="Ament-Velasquez S.L."/>
            <person name="Kruys A."/>
            <person name="Hutchinson M.I."/>
            <person name="Powell A.J."/>
            <person name="Barry K."/>
            <person name="Miller A.N."/>
            <person name="Grigoriev I.V."/>
            <person name="Debuchy R."/>
            <person name="Gladieux P."/>
            <person name="Hiltunen Thoren M."/>
            <person name="Johannesson H."/>
        </authorList>
    </citation>
    <scope>NUCLEOTIDE SEQUENCE</scope>
    <source>
        <strain evidence="1">CBS 757.83</strain>
    </source>
</reference>
<dbReference type="EMBL" id="MU863636">
    <property type="protein sequence ID" value="KAK4101268.1"/>
    <property type="molecule type" value="Genomic_DNA"/>
</dbReference>
<sequence>MAHLERVLTAASARSPRASKSHTTLTGPIHRVEEHADALLNVGILHARRVESLSSDDAPPPDQLYAVIDELIKTGYYWIKRYSTSRPVFYPGCTRYTIAVECGLHRIGYERCRNPRVVESLVDFGADSEEAFHSVTNSLLHKGYEATSADDPDGDGKEGLLAGSRSLLLKLLPLQQKPAQVPNLPFLSSYPGAWEEVVNVAESIRQTESGKKKRWTGLREVFQGRRRLS</sequence>
<name>A0AAN6Q0J1_9PEZI</name>
<keyword evidence="2" id="KW-1185">Reference proteome</keyword>
<comment type="caution">
    <text evidence="1">The sequence shown here is derived from an EMBL/GenBank/DDBJ whole genome shotgun (WGS) entry which is preliminary data.</text>
</comment>
<organism evidence="1 2">
    <name type="scientific">Parathielavia hyrcaniae</name>
    <dbReference type="NCBI Taxonomy" id="113614"/>
    <lineage>
        <taxon>Eukaryota</taxon>
        <taxon>Fungi</taxon>
        <taxon>Dikarya</taxon>
        <taxon>Ascomycota</taxon>
        <taxon>Pezizomycotina</taxon>
        <taxon>Sordariomycetes</taxon>
        <taxon>Sordariomycetidae</taxon>
        <taxon>Sordariales</taxon>
        <taxon>Chaetomiaceae</taxon>
        <taxon>Parathielavia</taxon>
    </lineage>
</organism>
<reference evidence="1" key="2">
    <citation type="submission" date="2023-05" db="EMBL/GenBank/DDBJ databases">
        <authorList>
            <consortium name="Lawrence Berkeley National Laboratory"/>
            <person name="Steindorff A."/>
            <person name="Hensen N."/>
            <person name="Bonometti L."/>
            <person name="Westerberg I."/>
            <person name="Brannstrom I.O."/>
            <person name="Guillou S."/>
            <person name="Cros-Aarteil S."/>
            <person name="Calhoun S."/>
            <person name="Haridas S."/>
            <person name="Kuo A."/>
            <person name="Mondo S."/>
            <person name="Pangilinan J."/>
            <person name="Riley R."/>
            <person name="Labutti K."/>
            <person name="Andreopoulos B."/>
            <person name="Lipzen A."/>
            <person name="Chen C."/>
            <person name="Yanf M."/>
            <person name="Daum C."/>
            <person name="Ng V."/>
            <person name="Clum A."/>
            <person name="Ohm R."/>
            <person name="Martin F."/>
            <person name="Silar P."/>
            <person name="Natvig D."/>
            <person name="Lalanne C."/>
            <person name="Gautier V."/>
            <person name="Ament-Velasquez S.L."/>
            <person name="Kruys A."/>
            <person name="Hutchinson M.I."/>
            <person name="Powell A.J."/>
            <person name="Barry K."/>
            <person name="Miller A.N."/>
            <person name="Grigoriev I.V."/>
            <person name="Debuchy R."/>
            <person name="Gladieux P."/>
            <person name="Thoren M.H."/>
            <person name="Johannesson H."/>
        </authorList>
    </citation>
    <scope>NUCLEOTIDE SEQUENCE</scope>
    <source>
        <strain evidence="1">CBS 757.83</strain>
    </source>
</reference>
<accession>A0AAN6Q0J1</accession>